<dbReference type="Gene3D" id="3.20.20.450">
    <property type="entry name" value="EAL domain"/>
    <property type="match status" value="1"/>
</dbReference>
<dbReference type="InterPro" id="IPR001633">
    <property type="entry name" value="EAL_dom"/>
</dbReference>
<dbReference type="AlphaFoldDB" id="I1YHE7"/>
<dbReference type="Gene3D" id="1.10.3210.10">
    <property type="entry name" value="Hypothetical protein af1432"/>
    <property type="match status" value="1"/>
</dbReference>
<organism evidence="2 3">
    <name type="scientific">Methylophaga frappieri (strain ATCC BAA-2434 / DSM 25690 / JAM7)</name>
    <dbReference type="NCBI Taxonomy" id="754477"/>
    <lineage>
        <taxon>Bacteria</taxon>
        <taxon>Pseudomonadati</taxon>
        <taxon>Pseudomonadota</taxon>
        <taxon>Gammaproteobacteria</taxon>
        <taxon>Thiotrichales</taxon>
        <taxon>Piscirickettsiaceae</taxon>
        <taxon>Methylophaga</taxon>
    </lineage>
</organism>
<dbReference type="OrthoDB" id="9804751at2"/>
<evidence type="ECO:0000313" key="2">
    <source>
        <dbReference type="EMBL" id="AFJ02340.1"/>
    </source>
</evidence>
<dbReference type="PANTHER" id="PTHR33525:SF4">
    <property type="entry name" value="CYCLIC DI-GMP PHOSPHODIESTERASE CDGJ"/>
    <property type="match status" value="1"/>
</dbReference>
<dbReference type="KEGG" id="mec:Q7C_1187"/>
<proteinExistence type="predicted"/>
<protein>
    <submittedName>
        <fullName evidence="2">Putative signal transduction protein</fullName>
    </submittedName>
</protein>
<dbReference type="PANTHER" id="PTHR33525">
    <property type="match status" value="1"/>
</dbReference>
<evidence type="ECO:0000259" key="1">
    <source>
        <dbReference type="PROSITE" id="PS51833"/>
    </source>
</evidence>
<dbReference type="InterPro" id="IPR013976">
    <property type="entry name" value="HDOD"/>
</dbReference>
<dbReference type="HOGENOM" id="CLU_044951_2_0_6"/>
<dbReference type="InterPro" id="IPR014408">
    <property type="entry name" value="dGMP_Pdiesterase_EAL/HD-GYP"/>
</dbReference>
<dbReference type="RefSeq" id="WP_014703760.1">
    <property type="nucleotide sequence ID" value="NC_017856.1"/>
</dbReference>
<name>I1YHE7_METFJ</name>
<dbReference type="PATRIC" id="fig|754477.3.peg.1167"/>
<dbReference type="InterPro" id="IPR052340">
    <property type="entry name" value="RNase_Y/CdgJ"/>
</dbReference>
<dbReference type="EMBL" id="CP003380">
    <property type="protein sequence ID" value="AFJ02340.1"/>
    <property type="molecule type" value="Genomic_DNA"/>
</dbReference>
<dbReference type="PIRSF" id="PIRSF003180">
    <property type="entry name" value="DiGMPpdiest_YuxH"/>
    <property type="match status" value="1"/>
</dbReference>
<dbReference type="SUPFAM" id="SSF109604">
    <property type="entry name" value="HD-domain/PDEase-like"/>
    <property type="match status" value="1"/>
</dbReference>
<dbReference type="eggNOG" id="COG3434">
    <property type="taxonomic scope" value="Bacteria"/>
</dbReference>
<dbReference type="STRING" id="754477.Q7C_1187"/>
<dbReference type="InterPro" id="IPR035919">
    <property type="entry name" value="EAL_sf"/>
</dbReference>
<dbReference type="Pfam" id="PF08668">
    <property type="entry name" value="HDOD"/>
    <property type="match status" value="1"/>
</dbReference>
<dbReference type="PROSITE" id="PS51833">
    <property type="entry name" value="HDOD"/>
    <property type="match status" value="1"/>
</dbReference>
<dbReference type="Pfam" id="PF00563">
    <property type="entry name" value="EAL"/>
    <property type="match status" value="1"/>
</dbReference>
<reference evidence="2 3" key="1">
    <citation type="journal article" date="2012" name="J. Bacteriol.">
        <title>Complete genome sequences of Methylophaga sp. strain JAM1 and Methylophaga sp. strain JAM7.</title>
        <authorList>
            <person name="Villeneuve C."/>
            <person name="Martineau C."/>
            <person name="Mauffrey F."/>
            <person name="Villemur R."/>
        </authorList>
    </citation>
    <scope>NUCLEOTIDE SEQUENCE [LARGE SCALE GENOMIC DNA]</scope>
    <source>
        <strain evidence="2 3">JAM7</strain>
    </source>
</reference>
<feature type="domain" description="HDOD" evidence="1">
    <location>
        <begin position="201"/>
        <end position="388"/>
    </location>
</feature>
<gene>
    <name evidence="2" type="ordered locus">Q7C_1187</name>
</gene>
<sequence length="403" mass="45411">MDIPSIILARQPIFDRHQKVFEYELLFRDNISDVSANIAPEDGDIATTRVINHTFLELGVERVIGDNIAFVNLTRSFILSDDPLPFAQDRVVLEILEDIVIDAELLAGVQKLIDQGYTIALDDFVFHESLRPLLGLAKIVKVDILALSDADLASHVTLLSQYPVTLLAEKVETRSQFVRCMALGFEYFQGYFFCRPDIITDKPIPDNKLKLLALIEKLQNPDVQFDDIEAIISQDPMLSYKLLRLLNSAAIGIGRSIDSLHRGLIILGLKAIKTWATLIMVAEMHALPAELFNNALIRAKMCENLAQYYDCAADSGFLVGLFSLIDAMLDKPMHAVIDTLPFSMEIRNALLEREGRLGKLLNDVRDYEQGHWAELEQRHDDFAQLGQAYIEATEWTINAKLVI</sequence>
<keyword evidence="3" id="KW-1185">Reference proteome</keyword>
<evidence type="ECO:0000313" key="3">
    <source>
        <dbReference type="Proteomes" id="UP000009145"/>
    </source>
</evidence>
<dbReference type="SUPFAM" id="SSF141868">
    <property type="entry name" value="EAL domain-like"/>
    <property type="match status" value="1"/>
</dbReference>
<dbReference type="Proteomes" id="UP000009145">
    <property type="component" value="Chromosome"/>
</dbReference>
<accession>I1YHE7</accession>
<dbReference type="SMART" id="SM00052">
    <property type="entry name" value="EAL"/>
    <property type="match status" value="1"/>
</dbReference>